<dbReference type="Proteomes" id="UP001271007">
    <property type="component" value="Unassembled WGS sequence"/>
</dbReference>
<dbReference type="AlphaFoldDB" id="A0AAJ0D6W5"/>
<comment type="caution">
    <text evidence="1">The sequence shown here is derived from an EMBL/GenBank/DDBJ whole genome shotgun (WGS) entry which is preliminary data.</text>
</comment>
<keyword evidence="2" id="KW-1185">Reference proteome</keyword>
<name>A0AAJ0D6W5_9PEZI</name>
<dbReference type="EMBL" id="JAWDJX010000060">
    <property type="protein sequence ID" value="KAK3047561.1"/>
    <property type="molecule type" value="Genomic_DNA"/>
</dbReference>
<sequence length="131" mass="14790">MQQAYSQWRLLNTYLFPGTQQDSPDSRRIQSARNDIFDVTYIAFMPWQADVKNDEALKQHELSVISRASELGALIHSQSSAYEFDWDDGGRIDGPRTGRLVVLPGFCKITDERGALLEAPQVLVPAKFQGM</sequence>
<gene>
    <name evidence="1" type="ORF">LTR09_011066</name>
</gene>
<reference evidence="1" key="1">
    <citation type="submission" date="2023-04" db="EMBL/GenBank/DDBJ databases">
        <title>Black Yeasts Isolated from many extreme environments.</title>
        <authorList>
            <person name="Coleine C."/>
            <person name="Stajich J.E."/>
            <person name="Selbmann L."/>
        </authorList>
    </citation>
    <scope>NUCLEOTIDE SEQUENCE</scope>
    <source>
        <strain evidence="1">CCFEE 5312</strain>
    </source>
</reference>
<accession>A0AAJ0D6W5</accession>
<evidence type="ECO:0000313" key="2">
    <source>
        <dbReference type="Proteomes" id="UP001271007"/>
    </source>
</evidence>
<organism evidence="1 2">
    <name type="scientific">Extremus antarcticus</name>
    <dbReference type="NCBI Taxonomy" id="702011"/>
    <lineage>
        <taxon>Eukaryota</taxon>
        <taxon>Fungi</taxon>
        <taxon>Dikarya</taxon>
        <taxon>Ascomycota</taxon>
        <taxon>Pezizomycotina</taxon>
        <taxon>Dothideomycetes</taxon>
        <taxon>Dothideomycetidae</taxon>
        <taxon>Mycosphaerellales</taxon>
        <taxon>Extremaceae</taxon>
        <taxon>Extremus</taxon>
    </lineage>
</organism>
<protein>
    <submittedName>
        <fullName evidence="1">Uncharacterized protein</fullName>
    </submittedName>
</protein>
<proteinExistence type="predicted"/>
<evidence type="ECO:0000313" key="1">
    <source>
        <dbReference type="EMBL" id="KAK3047561.1"/>
    </source>
</evidence>